<accession>A0ABP0H4I9</accession>
<reference evidence="1 2" key="1">
    <citation type="submission" date="2024-02" db="EMBL/GenBank/DDBJ databases">
        <authorList>
            <person name="Daric V."/>
            <person name="Darras S."/>
        </authorList>
    </citation>
    <scope>NUCLEOTIDE SEQUENCE [LARGE SCALE GENOMIC DNA]</scope>
</reference>
<proteinExistence type="predicted"/>
<comment type="caution">
    <text evidence="1">The sequence shown here is derived from an EMBL/GenBank/DDBJ whole genome shotgun (WGS) entry which is preliminary data.</text>
</comment>
<dbReference type="EMBL" id="CAWYQH010000174">
    <property type="protein sequence ID" value="CAK8697939.1"/>
    <property type="molecule type" value="Genomic_DNA"/>
</dbReference>
<protein>
    <submittedName>
        <fullName evidence="1">Uncharacterized protein</fullName>
    </submittedName>
</protein>
<evidence type="ECO:0000313" key="1">
    <source>
        <dbReference type="EMBL" id="CAK8697939.1"/>
    </source>
</evidence>
<organism evidence="1 2">
    <name type="scientific">Clavelina lepadiformis</name>
    <name type="common">Light-bulb sea squirt</name>
    <name type="synonym">Ascidia lepadiformis</name>
    <dbReference type="NCBI Taxonomy" id="159417"/>
    <lineage>
        <taxon>Eukaryota</taxon>
        <taxon>Metazoa</taxon>
        <taxon>Chordata</taxon>
        <taxon>Tunicata</taxon>
        <taxon>Ascidiacea</taxon>
        <taxon>Aplousobranchia</taxon>
        <taxon>Clavelinidae</taxon>
        <taxon>Clavelina</taxon>
    </lineage>
</organism>
<evidence type="ECO:0000313" key="2">
    <source>
        <dbReference type="Proteomes" id="UP001642483"/>
    </source>
</evidence>
<dbReference type="PANTHER" id="PTHR46880:SF5">
    <property type="entry name" value="DUF4371 DOMAIN-CONTAINING PROTEIN"/>
    <property type="match status" value="1"/>
</dbReference>
<sequence length="159" mass="18456">MKAILLKRQLYGNDDFSLLIRRFDIVPAEQTLKVLNDYQTLKDRMTMPEFEFCQDPATAWPERGFSTLCRVKTKQRNRLLDITLNALINISMNGPEQLTDEDAQKIAEKWQKTKDRRTVTVRALKALESANNEEMKAGGWERDCESVLLHEIEPEKSVL</sequence>
<keyword evidence="2" id="KW-1185">Reference proteome</keyword>
<dbReference type="Proteomes" id="UP001642483">
    <property type="component" value="Unassembled WGS sequence"/>
</dbReference>
<name>A0ABP0H4I9_CLALP</name>
<dbReference type="PANTHER" id="PTHR46880">
    <property type="entry name" value="RAS-ASSOCIATING DOMAIN-CONTAINING PROTEIN"/>
    <property type="match status" value="1"/>
</dbReference>
<gene>
    <name evidence="1" type="ORF">CVLEPA_LOCUS31419</name>
</gene>